<evidence type="ECO:0000256" key="1">
    <source>
        <dbReference type="ARBA" id="ARBA00009275"/>
    </source>
</evidence>
<dbReference type="Gene3D" id="3.20.20.140">
    <property type="entry name" value="Metal-dependent hydrolases"/>
    <property type="match status" value="1"/>
</dbReference>
<dbReference type="CDD" id="cd01310">
    <property type="entry name" value="TatD_DNAse"/>
    <property type="match status" value="1"/>
</dbReference>
<dbReference type="PROSITE" id="PS01137">
    <property type="entry name" value="TATD_1"/>
    <property type="match status" value="1"/>
</dbReference>
<gene>
    <name evidence="5" type="primary">LOC106471410</name>
</gene>
<organism evidence="4 5">
    <name type="scientific">Limulus polyphemus</name>
    <name type="common">Atlantic horseshoe crab</name>
    <dbReference type="NCBI Taxonomy" id="6850"/>
    <lineage>
        <taxon>Eukaryota</taxon>
        <taxon>Metazoa</taxon>
        <taxon>Ecdysozoa</taxon>
        <taxon>Arthropoda</taxon>
        <taxon>Chelicerata</taxon>
        <taxon>Merostomata</taxon>
        <taxon>Xiphosura</taxon>
        <taxon>Limulidae</taxon>
        <taxon>Limulus</taxon>
    </lineage>
</organism>
<dbReference type="Pfam" id="PF01026">
    <property type="entry name" value="TatD_DNase"/>
    <property type="match status" value="1"/>
</dbReference>
<keyword evidence="2" id="KW-0378">Hydrolase</keyword>
<dbReference type="PANTHER" id="PTHR46363:SF1">
    <property type="entry name" value="DEOXYRIBONUCLEASE TATDN2-RELATED"/>
    <property type="match status" value="1"/>
</dbReference>
<dbReference type="SUPFAM" id="SSF51556">
    <property type="entry name" value="Metallo-dependent hydrolases"/>
    <property type="match status" value="1"/>
</dbReference>
<dbReference type="InterPro" id="IPR032466">
    <property type="entry name" value="Metal_Hydrolase"/>
</dbReference>
<sequence>MSGCHKTESLCSFDRDQRVRPYSLKWSSLQEGHEVRSYTPGSPDLSHDSSSDNSSILVHSQEDITSDFNFVYTYYFEKTDAFATVEQDYEKCGMKNVDDSEDDLDHIKTHSQSPPVIRNTCQLSHLTSLDIDNIFEKAGNFVEYKINNSSSMKPSLQKQKHNVRSEADELDVIARPCRRTYFSKDHRSSYKNVIPHYKSVEVNAYSQPDDNPCTTPARDRKNLHWHLSEESLQDESSSLADKSPYLDFVNQSFCEKWIPYTNLPWYNSETLMSLEPRIDVIDTHCHLDFLFQRSGFKGTYAEYQSVNKDTYPICYGGCITNFCDPSTFGMPTLWQDVLKDDKIWTAFGCHPRMAEQYNPEIEMHLIGALRHDRVVALGEVGLDYSPKNSCERKIQRSTLRKQLKIAVDRHIPVVIHSRDADTDCIKILKEEVPYDHFIHRQCFTGDWNEARMWLNTFPNLYLGLTALVTYPSAVDIHEVARKVPLDRLLIETDAPYFLPRLAPPEMMWSHPGLVIHVAAQIAELRPTTSLNDVLEIVRKNTRRIYGI</sequence>
<evidence type="ECO:0000256" key="2">
    <source>
        <dbReference type="ARBA" id="ARBA00022801"/>
    </source>
</evidence>
<dbReference type="InterPro" id="IPR018228">
    <property type="entry name" value="DNase_TatD-rel_CS"/>
</dbReference>
<dbReference type="GeneID" id="106471410"/>
<dbReference type="InterPro" id="IPR001130">
    <property type="entry name" value="TatD-like"/>
</dbReference>
<dbReference type="Proteomes" id="UP000694941">
    <property type="component" value="Unplaced"/>
</dbReference>
<dbReference type="RefSeq" id="XP_013787459.1">
    <property type="nucleotide sequence ID" value="XM_013932005.2"/>
</dbReference>
<name>A0ABM1BRW0_LIMPO</name>
<feature type="region of interest" description="Disordered" evidence="3">
    <location>
        <begin position="33"/>
        <end position="54"/>
    </location>
</feature>
<protein>
    <submittedName>
        <fullName evidence="5">Uncharacterized protein LOC106471410</fullName>
    </submittedName>
</protein>
<dbReference type="PROSITE" id="PS01091">
    <property type="entry name" value="TATD_3"/>
    <property type="match status" value="1"/>
</dbReference>
<dbReference type="PANTHER" id="PTHR46363">
    <property type="entry name" value="DEOXYRIBONUCLEASE TATDN2-RELATED"/>
    <property type="match status" value="1"/>
</dbReference>
<proteinExistence type="inferred from homology"/>
<evidence type="ECO:0000256" key="3">
    <source>
        <dbReference type="SAM" id="MobiDB-lite"/>
    </source>
</evidence>
<keyword evidence="4" id="KW-1185">Reference proteome</keyword>
<reference evidence="5" key="1">
    <citation type="submission" date="2025-08" db="UniProtKB">
        <authorList>
            <consortium name="RefSeq"/>
        </authorList>
    </citation>
    <scope>IDENTIFICATION</scope>
    <source>
        <tissue evidence="5">Muscle</tissue>
    </source>
</reference>
<evidence type="ECO:0000313" key="4">
    <source>
        <dbReference type="Proteomes" id="UP000694941"/>
    </source>
</evidence>
<accession>A0ABM1BRW0</accession>
<evidence type="ECO:0000313" key="5">
    <source>
        <dbReference type="RefSeq" id="XP_013787459.1"/>
    </source>
</evidence>
<comment type="similarity">
    <text evidence="1">Belongs to the metallo-dependent hydrolases superfamily. TatD-type hydrolase family.</text>
</comment>